<proteinExistence type="predicted"/>
<name>A0A2A8CYW3_9BACT</name>
<protein>
    <recommendedName>
        <fullName evidence="3">LemA family protein</fullName>
    </recommendedName>
</protein>
<accession>A0A2A8CYW3</accession>
<comment type="caution">
    <text evidence="1">The sequence shown here is derived from an EMBL/GenBank/DDBJ whole genome shotgun (WGS) entry which is preliminary data.</text>
</comment>
<keyword evidence="2" id="KW-1185">Reference proteome</keyword>
<dbReference type="OrthoDB" id="1495198at2"/>
<dbReference type="EMBL" id="PDEQ01000003">
    <property type="protein sequence ID" value="PEN13902.1"/>
    <property type="molecule type" value="Genomic_DNA"/>
</dbReference>
<dbReference type="PROSITE" id="PS51257">
    <property type="entry name" value="PROKAR_LIPOPROTEIN"/>
    <property type="match status" value="1"/>
</dbReference>
<sequence>MTVRSFRLVPVLLLILVVTGCRTYGDYGTEAELQEQIAKITSDFADNLARTEADLQVLERAAADRGDLAPLVERFKSNLESHRELLAHHRDIAERLSDSGNYRALHRNYGAITTEQRMMRQGYNQTIRRIQTVVSGDASFELKPLPLRSFYFVEPLEYVRMENPRQITMEEALNL</sequence>
<evidence type="ECO:0000313" key="2">
    <source>
        <dbReference type="Proteomes" id="UP000220102"/>
    </source>
</evidence>
<organism evidence="1 2">
    <name type="scientific">Longibacter salinarum</name>
    <dbReference type="NCBI Taxonomy" id="1850348"/>
    <lineage>
        <taxon>Bacteria</taxon>
        <taxon>Pseudomonadati</taxon>
        <taxon>Rhodothermota</taxon>
        <taxon>Rhodothermia</taxon>
        <taxon>Rhodothermales</taxon>
        <taxon>Salisaetaceae</taxon>
        <taxon>Longibacter</taxon>
    </lineage>
</organism>
<reference evidence="1 2" key="1">
    <citation type="submission" date="2017-10" db="EMBL/GenBank/DDBJ databases">
        <title>Draft genome of Longibacter Salinarum.</title>
        <authorList>
            <person name="Goh K.M."/>
            <person name="Shamsir M.S."/>
            <person name="Lim S.W."/>
        </authorList>
    </citation>
    <scope>NUCLEOTIDE SEQUENCE [LARGE SCALE GENOMIC DNA]</scope>
    <source>
        <strain evidence="1 2">KCTC 52045</strain>
    </source>
</reference>
<dbReference type="AlphaFoldDB" id="A0A2A8CYW3"/>
<dbReference type="RefSeq" id="WP_098075065.1">
    <property type="nucleotide sequence ID" value="NZ_PDEQ01000003.1"/>
</dbReference>
<gene>
    <name evidence="1" type="ORF">CRI94_07550</name>
</gene>
<evidence type="ECO:0000313" key="1">
    <source>
        <dbReference type="EMBL" id="PEN13902.1"/>
    </source>
</evidence>
<dbReference type="Proteomes" id="UP000220102">
    <property type="component" value="Unassembled WGS sequence"/>
</dbReference>
<evidence type="ECO:0008006" key="3">
    <source>
        <dbReference type="Google" id="ProtNLM"/>
    </source>
</evidence>